<keyword evidence="2" id="KW-0808">Transferase</keyword>
<dbReference type="EMBL" id="SORL01000008">
    <property type="protein sequence ID" value="TDY62447.1"/>
    <property type="molecule type" value="Genomic_DNA"/>
</dbReference>
<sequence length="264" mass="30071">MENKKTVISDTLVITATLGSRETLDRTIKSVISHGGNRVKHILTCPKSKIDGLAKKYPFLEIIPEPEGRKGIYSALNNAIGKYAKNYKYVTFINDDDYWLPDFKKLFSAMDNDEDLDGVYGRTMFMSEEDTIIGEQTSSSRYKAFKALLSKKIVLFTQQSTLIKSELFYTIGGFDESYKLIADSKFWVEAIDLNTKFKYVNVLAAAYTLQEGQLSSDKETQGAEYIKLLNESNFKSVGFSDIVIESFLFRMANISIYLKRYLKL</sequence>
<dbReference type="Proteomes" id="UP000294824">
    <property type="component" value="Unassembled WGS sequence"/>
</dbReference>
<reference evidence="2 3" key="1">
    <citation type="submission" date="2019-03" db="EMBL/GenBank/DDBJ databases">
        <title>Genomic Encyclopedia of Type Strains, Phase III (KMG-III): the genomes of soil and plant-associated and newly described type strains.</title>
        <authorList>
            <person name="Whitman W."/>
        </authorList>
    </citation>
    <scope>NUCLEOTIDE SEQUENCE [LARGE SCALE GENOMIC DNA]</scope>
    <source>
        <strain evidence="2 3">CECT 8301</strain>
    </source>
</reference>
<dbReference type="Pfam" id="PF00535">
    <property type="entry name" value="Glycos_transf_2"/>
    <property type="match status" value="1"/>
</dbReference>
<dbReference type="Gene3D" id="3.90.550.10">
    <property type="entry name" value="Spore Coat Polysaccharide Biosynthesis Protein SpsA, Chain A"/>
    <property type="match status" value="1"/>
</dbReference>
<dbReference type="InterPro" id="IPR001173">
    <property type="entry name" value="Glyco_trans_2-like"/>
</dbReference>
<protein>
    <submittedName>
        <fullName evidence="2">Glycosyl transferase family 2</fullName>
    </submittedName>
</protein>
<dbReference type="InterPro" id="IPR029044">
    <property type="entry name" value="Nucleotide-diphossugar_trans"/>
</dbReference>
<comment type="caution">
    <text evidence="2">The sequence shown here is derived from an EMBL/GenBank/DDBJ whole genome shotgun (WGS) entry which is preliminary data.</text>
</comment>
<evidence type="ECO:0000259" key="1">
    <source>
        <dbReference type="Pfam" id="PF00535"/>
    </source>
</evidence>
<dbReference type="GO" id="GO:0016758">
    <property type="term" value="F:hexosyltransferase activity"/>
    <property type="evidence" value="ECO:0007669"/>
    <property type="project" value="UniProtKB-ARBA"/>
</dbReference>
<gene>
    <name evidence="2" type="ORF">DFQ06_2287</name>
</gene>
<dbReference type="AlphaFoldDB" id="A0A4R8MDP7"/>
<proteinExistence type="predicted"/>
<evidence type="ECO:0000313" key="2">
    <source>
        <dbReference type="EMBL" id="TDY62447.1"/>
    </source>
</evidence>
<dbReference type="SUPFAM" id="SSF53448">
    <property type="entry name" value="Nucleotide-diphospho-sugar transferases"/>
    <property type="match status" value="1"/>
</dbReference>
<evidence type="ECO:0000313" key="3">
    <source>
        <dbReference type="Proteomes" id="UP000294824"/>
    </source>
</evidence>
<dbReference type="RefSeq" id="WP_133967706.1">
    <property type="nucleotide sequence ID" value="NZ_SORL01000008.1"/>
</dbReference>
<dbReference type="PANTHER" id="PTHR22916">
    <property type="entry name" value="GLYCOSYLTRANSFERASE"/>
    <property type="match status" value="1"/>
</dbReference>
<organism evidence="2 3">
    <name type="scientific">Algibacter lectus</name>
    <dbReference type="NCBI Taxonomy" id="221126"/>
    <lineage>
        <taxon>Bacteria</taxon>
        <taxon>Pseudomonadati</taxon>
        <taxon>Bacteroidota</taxon>
        <taxon>Flavobacteriia</taxon>
        <taxon>Flavobacteriales</taxon>
        <taxon>Flavobacteriaceae</taxon>
        <taxon>Algibacter</taxon>
    </lineage>
</organism>
<name>A0A4R8MDP7_9FLAO</name>
<dbReference type="PANTHER" id="PTHR22916:SF3">
    <property type="entry name" value="UDP-GLCNAC:BETAGAL BETA-1,3-N-ACETYLGLUCOSAMINYLTRANSFERASE-LIKE PROTEIN 1"/>
    <property type="match status" value="1"/>
</dbReference>
<keyword evidence="3" id="KW-1185">Reference proteome</keyword>
<feature type="domain" description="Glycosyltransferase 2-like" evidence="1">
    <location>
        <begin position="13"/>
        <end position="168"/>
    </location>
</feature>
<accession>A0A4R8MDP7</accession>